<dbReference type="RefSeq" id="WP_285671510.1">
    <property type="nucleotide sequence ID" value="NZ_BSYI01000012.1"/>
</dbReference>
<proteinExistence type="predicted"/>
<evidence type="ECO:0000313" key="1">
    <source>
        <dbReference type="EMBL" id="GMG82721.1"/>
    </source>
</evidence>
<dbReference type="Proteomes" id="UP001239909">
    <property type="component" value="Unassembled WGS sequence"/>
</dbReference>
<dbReference type="SUPFAM" id="SSF53067">
    <property type="entry name" value="Actin-like ATPase domain"/>
    <property type="match status" value="1"/>
</dbReference>
<name>A0ABQ6LJX5_9RHOB</name>
<dbReference type="Gene3D" id="3.30.420.40">
    <property type="match status" value="2"/>
</dbReference>
<gene>
    <name evidence="1" type="ORF">LNKW23_19340</name>
</gene>
<evidence type="ECO:0000313" key="2">
    <source>
        <dbReference type="Proteomes" id="UP001239909"/>
    </source>
</evidence>
<dbReference type="PANTHER" id="PTHR18964">
    <property type="entry name" value="ROK (REPRESSOR, ORF, KINASE) FAMILY"/>
    <property type="match status" value="1"/>
</dbReference>
<dbReference type="Pfam" id="PF00480">
    <property type="entry name" value="ROK"/>
    <property type="match status" value="1"/>
</dbReference>
<keyword evidence="2" id="KW-1185">Reference proteome</keyword>
<dbReference type="EMBL" id="BSYI01000012">
    <property type="protein sequence ID" value="GMG82721.1"/>
    <property type="molecule type" value="Genomic_DNA"/>
</dbReference>
<organism evidence="1 2">
    <name type="scientific">Paralimibaculum aggregatum</name>
    <dbReference type="NCBI Taxonomy" id="3036245"/>
    <lineage>
        <taxon>Bacteria</taxon>
        <taxon>Pseudomonadati</taxon>
        <taxon>Pseudomonadota</taxon>
        <taxon>Alphaproteobacteria</taxon>
        <taxon>Rhodobacterales</taxon>
        <taxon>Paracoccaceae</taxon>
        <taxon>Paralimibaculum</taxon>
    </lineage>
</organism>
<reference evidence="1 2" key="1">
    <citation type="submission" date="2023-04" db="EMBL/GenBank/DDBJ databases">
        <title>Marinoamorphus aggregata gen. nov., sp. Nov., isolate from tissue of brittle star Ophioplocus japonicus.</title>
        <authorList>
            <person name="Kawano K."/>
            <person name="Sawayama S."/>
            <person name="Nakagawa S."/>
        </authorList>
    </citation>
    <scope>NUCLEOTIDE SEQUENCE [LARGE SCALE GENOMIC DNA]</scope>
    <source>
        <strain evidence="1 2">NKW23</strain>
    </source>
</reference>
<dbReference type="InterPro" id="IPR049874">
    <property type="entry name" value="ROK_cs"/>
</dbReference>
<accession>A0ABQ6LJX5</accession>
<comment type="caution">
    <text evidence="1">The sequence shown here is derived from an EMBL/GenBank/DDBJ whole genome shotgun (WGS) entry which is preliminary data.</text>
</comment>
<protein>
    <submittedName>
        <fullName evidence="1">ROK family protein</fullName>
    </submittedName>
</protein>
<dbReference type="InterPro" id="IPR043129">
    <property type="entry name" value="ATPase_NBD"/>
</dbReference>
<sequence>MTGGAAAGRWRLGVDLGGTKIEIAALDESGGAVLRRRVPSPGGSSAADYAAVIRTIAALVAGAEAELGPALGVGLGVPGSPSPATGLMRNANTTCLNGRPLAADLAAALGRPVRLENDANCFALAEARAGAGQGADPVFGAILGTGTGGGVVIGGRLLGGASGIAGEWGHMPLPAPRDDERPGPGCYCGRRGCVETWVSGPGLARDHAATTGVRLSAAAIAAAARAGDAGAAASLARHLDRLARSFGPVVNILDPEVIVLGGGVSQLPGLAGRLEAALKPHVFSDAPAVRVLPAALGDSAGVIGAAWLVALPRG</sequence>
<dbReference type="InterPro" id="IPR000600">
    <property type="entry name" value="ROK"/>
</dbReference>
<dbReference type="PROSITE" id="PS01125">
    <property type="entry name" value="ROK"/>
    <property type="match status" value="1"/>
</dbReference>
<dbReference type="PANTHER" id="PTHR18964:SF174">
    <property type="entry name" value="D-ALLOSE KINASE-RELATED"/>
    <property type="match status" value="1"/>
</dbReference>